<dbReference type="Gene3D" id="3.40.710.10">
    <property type="entry name" value="DD-peptidase/beta-lactamase superfamily"/>
    <property type="match status" value="2"/>
</dbReference>
<reference evidence="3 4" key="1">
    <citation type="submission" date="2019-05" db="EMBL/GenBank/DDBJ databases">
        <title>The Complete Genome Sequence of the n-alkane-degrading Desulfoglaeba alkanexedens ALDC reveals multiple alkylsuccinate synthase gene clusters.</title>
        <authorList>
            <person name="Callaghan A.V."/>
            <person name="Davidova I.A."/>
            <person name="Duncan K.E."/>
            <person name="Morris B."/>
            <person name="McInerney M.J."/>
        </authorList>
    </citation>
    <scope>NUCLEOTIDE SEQUENCE [LARGE SCALE GENOMIC DNA]</scope>
    <source>
        <strain evidence="3 4">ALDC</strain>
    </source>
</reference>
<evidence type="ECO:0000313" key="3">
    <source>
        <dbReference type="EMBL" id="QCQ23188.1"/>
    </source>
</evidence>
<dbReference type="Gene3D" id="3.50.80.20">
    <property type="entry name" value="D-Ala-D-Ala carboxypeptidase C, peptidase S13"/>
    <property type="match status" value="1"/>
</dbReference>
<dbReference type="RefSeq" id="WP_137425468.1">
    <property type="nucleotide sequence ID" value="NZ_CP040098.1"/>
</dbReference>
<sequence>MARLRLQTVFRDHPAFCLLSSFMAFVVLCGVSTPRQTAAAKNTLISWSGHLERLRKVADEIGIQVVRLPRGQVVWEYQPQIPLVPASLAKVLTSYAALEHLGASHTFRTGIWALQAPRGGVISGNVWIRGEGDPYLLTEKAWLLALKLKALGVERISGGVLVDNSFFSPPVERLCIDGRCERPHNPVITPTAFNFNTLQFQLYPGAAAGSPVYVTWFPPGSYVAVENRAQTVASNGKLSVGLVSLGVKEGGREAFRLTGTVPVGIQNPLEYRVNVADPEAFTAQSFRELLRQCGITVTGSEAGAGRVPSGAKLLTFHHSPPLGDLLFGLNRYSNNFMAEVLLRDLGATRSGDSSSSLTAGLQVLRESLLRLGLHPEEFQLDSGSGLSRTSRASARTFCKVLEAVYMDFTAAPEFVSSLAQNGHDGTLRRRLRTDALLVRGKTGTLSQVITFSGYVSDSHGKVYAVTVLLNGVKNNWEGRRALDAFVRDVPRLAG</sequence>
<accession>A0A4P8L5C6</accession>
<dbReference type="SUPFAM" id="SSF56601">
    <property type="entry name" value="beta-lactamase/transpeptidase-like"/>
    <property type="match status" value="1"/>
</dbReference>
<dbReference type="InterPro" id="IPR000667">
    <property type="entry name" value="Peptidase_S13"/>
</dbReference>
<dbReference type="OrthoDB" id="5372081at2"/>
<dbReference type="Pfam" id="PF02113">
    <property type="entry name" value="Peptidase_S13"/>
    <property type="match status" value="1"/>
</dbReference>
<dbReference type="PANTHER" id="PTHR30023:SF0">
    <property type="entry name" value="PENICILLIN-SENSITIVE CARBOXYPEPTIDASE A"/>
    <property type="match status" value="1"/>
</dbReference>
<dbReference type="KEGG" id="dax:FDQ92_14015"/>
<dbReference type="NCBIfam" id="TIGR00666">
    <property type="entry name" value="PBP4"/>
    <property type="match status" value="1"/>
</dbReference>
<dbReference type="AlphaFoldDB" id="A0A4P8L5C6"/>
<dbReference type="PRINTS" id="PR00922">
    <property type="entry name" value="DADACBPTASE3"/>
</dbReference>
<name>A0A4P8L5C6_9BACT</name>
<proteinExistence type="inferred from homology"/>
<dbReference type="EC" id="3.4.16.4" evidence="3"/>
<comment type="similarity">
    <text evidence="1">Belongs to the peptidase S13 family.</text>
</comment>
<evidence type="ECO:0000256" key="1">
    <source>
        <dbReference type="ARBA" id="ARBA00006096"/>
    </source>
</evidence>
<dbReference type="EMBL" id="CP040098">
    <property type="protein sequence ID" value="QCQ23188.1"/>
    <property type="molecule type" value="Genomic_DNA"/>
</dbReference>
<protein>
    <submittedName>
        <fullName evidence="3">D-alanyl-D-alanine carboxypeptidase/D-alanyl-D-alanine-endopeptidase</fullName>
        <ecNumber evidence="3">3.4.16.4</ecNumber>
    </submittedName>
</protein>
<gene>
    <name evidence="3" type="primary">dacB</name>
    <name evidence="3" type="ORF">FDQ92_14015</name>
</gene>
<evidence type="ECO:0000256" key="2">
    <source>
        <dbReference type="ARBA" id="ARBA00022801"/>
    </source>
</evidence>
<evidence type="ECO:0000313" key="4">
    <source>
        <dbReference type="Proteomes" id="UP000298602"/>
    </source>
</evidence>
<keyword evidence="3" id="KW-0121">Carboxypeptidase</keyword>
<dbReference type="InterPro" id="IPR012338">
    <property type="entry name" value="Beta-lactam/transpept-like"/>
</dbReference>
<dbReference type="PANTHER" id="PTHR30023">
    <property type="entry name" value="D-ALANYL-D-ALANINE CARBOXYPEPTIDASE"/>
    <property type="match status" value="1"/>
</dbReference>
<keyword evidence="4" id="KW-1185">Reference proteome</keyword>
<organism evidence="3 4">
    <name type="scientific">Desulfoglaeba alkanexedens ALDC</name>
    <dbReference type="NCBI Taxonomy" id="980445"/>
    <lineage>
        <taxon>Bacteria</taxon>
        <taxon>Pseudomonadati</taxon>
        <taxon>Thermodesulfobacteriota</taxon>
        <taxon>Syntrophobacteria</taxon>
        <taxon>Syntrophobacterales</taxon>
        <taxon>Syntrophobacteraceae</taxon>
        <taxon>Desulfoglaeba</taxon>
    </lineage>
</organism>
<dbReference type="GO" id="GO:0006508">
    <property type="term" value="P:proteolysis"/>
    <property type="evidence" value="ECO:0007669"/>
    <property type="project" value="InterPro"/>
</dbReference>
<dbReference type="GO" id="GO:0000270">
    <property type="term" value="P:peptidoglycan metabolic process"/>
    <property type="evidence" value="ECO:0007669"/>
    <property type="project" value="TreeGrafter"/>
</dbReference>
<dbReference type="Proteomes" id="UP000298602">
    <property type="component" value="Chromosome"/>
</dbReference>
<dbReference type="GO" id="GO:0009002">
    <property type="term" value="F:serine-type D-Ala-D-Ala carboxypeptidase activity"/>
    <property type="evidence" value="ECO:0007669"/>
    <property type="project" value="UniProtKB-EC"/>
</dbReference>
<reference evidence="3 4" key="2">
    <citation type="submission" date="2019-05" db="EMBL/GenBank/DDBJ databases">
        <authorList>
            <person name="Suflita J.M."/>
            <person name="Marks C.R."/>
        </authorList>
    </citation>
    <scope>NUCLEOTIDE SEQUENCE [LARGE SCALE GENOMIC DNA]</scope>
    <source>
        <strain evidence="3 4">ALDC</strain>
    </source>
</reference>
<keyword evidence="3" id="KW-0645">Protease</keyword>
<keyword evidence="2 3" id="KW-0378">Hydrolase</keyword>